<keyword evidence="1" id="KW-1133">Transmembrane helix</keyword>
<protein>
    <recommendedName>
        <fullName evidence="4">DUF2516 domain-containing protein</fullName>
    </recommendedName>
</protein>
<dbReference type="EMBL" id="FZOW01000016">
    <property type="protein sequence ID" value="SNT39086.1"/>
    <property type="molecule type" value="Genomic_DNA"/>
</dbReference>
<evidence type="ECO:0000256" key="1">
    <source>
        <dbReference type="SAM" id="Phobius"/>
    </source>
</evidence>
<gene>
    <name evidence="2" type="ORF">SAMN05421642_116115</name>
</gene>
<name>A0A239M8L5_9NOCA</name>
<evidence type="ECO:0000313" key="3">
    <source>
        <dbReference type="Proteomes" id="UP000198327"/>
    </source>
</evidence>
<keyword evidence="1" id="KW-0812">Transmembrane</keyword>
<keyword evidence="1" id="KW-0472">Membrane</keyword>
<reference evidence="3" key="1">
    <citation type="submission" date="2017-06" db="EMBL/GenBank/DDBJ databases">
        <authorList>
            <person name="Varghese N."/>
            <person name="Submissions S."/>
        </authorList>
    </citation>
    <scope>NUCLEOTIDE SEQUENCE [LARGE SCALE GENOMIC DNA]</scope>
    <source>
        <strain evidence="3">JCM 23211</strain>
    </source>
</reference>
<evidence type="ECO:0008006" key="4">
    <source>
        <dbReference type="Google" id="ProtNLM"/>
    </source>
</evidence>
<feature type="transmembrane region" description="Helical" evidence="1">
    <location>
        <begin position="20"/>
        <end position="43"/>
    </location>
</feature>
<evidence type="ECO:0000313" key="2">
    <source>
        <dbReference type="EMBL" id="SNT39086.1"/>
    </source>
</evidence>
<feature type="transmembrane region" description="Helical" evidence="1">
    <location>
        <begin position="64"/>
        <end position="97"/>
    </location>
</feature>
<organism evidence="2 3">
    <name type="scientific">Rhodococcoides kyotonense</name>
    <dbReference type="NCBI Taxonomy" id="398843"/>
    <lineage>
        <taxon>Bacteria</taxon>
        <taxon>Bacillati</taxon>
        <taxon>Actinomycetota</taxon>
        <taxon>Actinomycetes</taxon>
        <taxon>Mycobacteriales</taxon>
        <taxon>Nocardiaceae</taxon>
        <taxon>Rhodococcoides</taxon>
    </lineage>
</organism>
<dbReference type="InterPro" id="IPR019662">
    <property type="entry name" value="DUF2516"/>
</dbReference>
<dbReference type="AlphaFoldDB" id="A0A239M8L5"/>
<accession>A0A239M8L5</accession>
<proteinExistence type="predicted"/>
<dbReference type="Proteomes" id="UP000198327">
    <property type="component" value="Unassembled WGS sequence"/>
</dbReference>
<dbReference type="Pfam" id="PF10724">
    <property type="entry name" value="DUF2516"/>
    <property type="match status" value="1"/>
</dbReference>
<sequence length="112" mass="11808">MGASVATGVLRSMGDVSSAYAAQSMAMLILQLISLVGAAIAIFHAVRQRSDAYPAAGKLTKPAWLGILAVAMLIMIVGPGIMMLWIIGVVAVCVYLVDVRPKVDAVQRGPRW</sequence>
<keyword evidence="3" id="KW-1185">Reference proteome</keyword>